<keyword evidence="2 5" id="KW-0732">Signal</keyword>
<evidence type="ECO:0000256" key="2">
    <source>
        <dbReference type="ARBA" id="ARBA00022729"/>
    </source>
</evidence>
<evidence type="ECO:0000256" key="1">
    <source>
        <dbReference type="ARBA" id="ARBA00006347"/>
    </source>
</evidence>
<dbReference type="InterPro" id="IPR036249">
    <property type="entry name" value="Thioredoxin-like_sf"/>
</dbReference>
<keyword evidence="3" id="KW-0677">Repeat</keyword>
<evidence type="ECO:0000313" key="10">
    <source>
        <dbReference type="Proteomes" id="UP001162541"/>
    </source>
</evidence>
<dbReference type="InterPro" id="IPR013766">
    <property type="entry name" value="Thioredoxin_domain"/>
</dbReference>
<name>A0A176W924_MARPO</name>
<dbReference type="InterPro" id="IPR051063">
    <property type="entry name" value="PDI"/>
</dbReference>
<evidence type="ECO:0000259" key="6">
    <source>
        <dbReference type="PROSITE" id="PS51352"/>
    </source>
</evidence>
<dbReference type="GO" id="GO:0003756">
    <property type="term" value="F:protein disulfide isomerase activity"/>
    <property type="evidence" value="ECO:0007669"/>
    <property type="project" value="InterPro"/>
</dbReference>
<dbReference type="EMBL" id="AP019869">
    <property type="protein sequence ID" value="BBN09696.1"/>
    <property type="molecule type" value="Genomic_DNA"/>
</dbReference>
<feature type="signal peptide" evidence="5">
    <location>
        <begin position="1"/>
        <end position="21"/>
    </location>
</feature>
<dbReference type="PANTHER" id="PTHR45672:SF3">
    <property type="entry name" value="THIOREDOXIN DOMAIN-CONTAINING PROTEIN 5"/>
    <property type="match status" value="1"/>
</dbReference>
<dbReference type="SUPFAM" id="SSF52833">
    <property type="entry name" value="Thioredoxin-like"/>
    <property type="match status" value="1"/>
</dbReference>
<proteinExistence type="inferred from homology"/>
<evidence type="ECO:0000313" key="8">
    <source>
        <dbReference type="EMBL" id="OAE29163.1"/>
    </source>
</evidence>
<dbReference type="Proteomes" id="UP000077202">
    <property type="component" value="Unassembled WGS sequence"/>
</dbReference>
<evidence type="ECO:0000313" key="7">
    <source>
        <dbReference type="EMBL" id="BBN09696.1"/>
    </source>
</evidence>
<protein>
    <recommendedName>
        <fullName evidence="6">Thioredoxin domain-containing protein</fullName>
    </recommendedName>
</protein>
<evidence type="ECO:0000313" key="9">
    <source>
        <dbReference type="Proteomes" id="UP000077202"/>
    </source>
</evidence>
<dbReference type="Gene3D" id="3.40.30.10">
    <property type="entry name" value="Glutaredoxin"/>
    <property type="match status" value="1"/>
</dbReference>
<dbReference type="PROSITE" id="PS51352">
    <property type="entry name" value="THIOREDOXIN_2"/>
    <property type="match status" value="1"/>
</dbReference>
<dbReference type="GO" id="GO:0006457">
    <property type="term" value="P:protein folding"/>
    <property type="evidence" value="ECO:0007669"/>
    <property type="project" value="TreeGrafter"/>
</dbReference>
<keyword evidence="9" id="KW-1185">Reference proteome</keyword>
<dbReference type="Pfam" id="PF00085">
    <property type="entry name" value="Thioredoxin"/>
    <property type="match status" value="1"/>
</dbReference>
<organism evidence="8 9">
    <name type="scientific">Marchantia polymorpha subsp. ruderalis</name>
    <dbReference type="NCBI Taxonomy" id="1480154"/>
    <lineage>
        <taxon>Eukaryota</taxon>
        <taxon>Viridiplantae</taxon>
        <taxon>Streptophyta</taxon>
        <taxon>Embryophyta</taxon>
        <taxon>Marchantiophyta</taxon>
        <taxon>Marchantiopsida</taxon>
        <taxon>Marchantiidae</taxon>
        <taxon>Marchantiales</taxon>
        <taxon>Marchantiaceae</taxon>
        <taxon>Marchantia</taxon>
    </lineage>
</organism>
<accession>A0A176W924</accession>
<sequence length="144" mass="15915">MASHVLPVALLVLLLGCTVSAEVVSLTDATFADKVKEKDTVWFIKFFAPWCGHCKRLAPTWEQLGAALEGEDGVEVAHVDCTTSKDTCSKADIRSYPTLKLYYNGEEYKKYSGARDLESLKKFAIEAAAELVKEANEGEQSYIM</sequence>
<evidence type="ECO:0000256" key="3">
    <source>
        <dbReference type="ARBA" id="ARBA00022737"/>
    </source>
</evidence>
<dbReference type="InterPro" id="IPR017937">
    <property type="entry name" value="Thioredoxin_CS"/>
</dbReference>
<dbReference type="EMBL" id="LVLJ01001514">
    <property type="protein sequence ID" value="OAE29163.1"/>
    <property type="molecule type" value="Genomic_DNA"/>
</dbReference>
<feature type="chain" id="PRO_5042333784" description="Thioredoxin domain-containing protein" evidence="5">
    <location>
        <begin position="22"/>
        <end position="144"/>
    </location>
</feature>
<reference evidence="7" key="2">
    <citation type="journal article" date="2019" name="Curr. Biol.">
        <title>Chromatin organization in early land plants reveals an ancestral association between H3K27me3, transposons, and constitutive heterochromatin.</title>
        <authorList>
            <person name="Montgomery S.A."/>
            <person name="Tanizawa Y."/>
            <person name="Galik B."/>
            <person name="Wang N."/>
            <person name="Ito T."/>
            <person name="Mochizuki T."/>
            <person name="Akimcheva S."/>
            <person name="Bowman J."/>
            <person name="Cognat V."/>
            <person name="Drouard L."/>
            <person name="Ekker H."/>
            <person name="Houng S."/>
            <person name="Kohchi T."/>
            <person name="Lin S."/>
            <person name="Liu L.D."/>
            <person name="Nakamura Y."/>
            <person name="Valeeva L.R."/>
            <person name="Shakirov E.V."/>
            <person name="Shippen D.E."/>
            <person name="Wei W."/>
            <person name="Yagura M."/>
            <person name="Yamaoka S."/>
            <person name="Yamato K.T."/>
            <person name="Liu C."/>
            <person name="Berger F."/>
        </authorList>
    </citation>
    <scope>NUCLEOTIDE SEQUENCE [LARGE SCALE GENOMIC DNA]</scope>
    <source>
        <strain evidence="7">Tak-1</strain>
    </source>
</reference>
<dbReference type="PANTHER" id="PTHR45672">
    <property type="entry name" value="PROTEIN DISULFIDE-ISOMERASE C17H9.14C-RELATED"/>
    <property type="match status" value="1"/>
</dbReference>
<dbReference type="PRINTS" id="PR00421">
    <property type="entry name" value="THIOREDOXIN"/>
</dbReference>
<dbReference type="InterPro" id="IPR005788">
    <property type="entry name" value="PDI_thioredoxin-like_dom"/>
</dbReference>
<feature type="domain" description="Thioredoxin" evidence="6">
    <location>
        <begin position="1"/>
        <end position="130"/>
    </location>
</feature>
<dbReference type="NCBIfam" id="TIGR01126">
    <property type="entry name" value="pdi_dom"/>
    <property type="match status" value="1"/>
</dbReference>
<comment type="similarity">
    <text evidence="1 4">Belongs to the protein disulfide isomerase family.</text>
</comment>
<evidence type="ECO:0000256" key="5">
    <source>
        <dbReference type="SAM" id="SignalP"/>
    </source>
</evidence>
<dbReference type="GO" id="GO:0005783">
    <property type="term" value="C:endoplasmic reticulum"/>
    <property type="evidence" value="ECO:0007669"/>
    <property type="project" value="TreeGrafter"/>
</dbReference>
<dbReference type="PROSITE" id="PS00194">
    <property type="entry name" value="THIOREDOXIN_1"/>
    <property type="match status" value="1"/>
</dbReference>
<dbReference type="AlphaFoldDB" id="A0A176W924"/>
<reference evidence="10" key="3">
    <citation type="journal article" date="2020" name="Curr. Biol.">
        <title>Chromatin organization in early land plants reveals an ancestral association between H3K27me3, transposons, and constitutive heterochromatin.</title>
        <authorList>
            <person name="Montgomery S.A."/>
            <person name="Tanizawa Y."/>
            <person name="Galik B."/>
            <person name="Wang N."/>
            <person name="Ito T."/>
            <person name="Mochizuki T."/>
            <person name="Akimcheva S."/>
            <person name="Bowman J.L."/>
            <person name="Cognat V."/>
            <person name="Marechal-Drouard L."/>
            <person name="Ekker H."/>
            <person name="Hong S.F."/>
            <person name="Kohchi T."/>
            <person name="Lin S.S."/>
            <person name="Liu L.D."/>
            <person name="Nakamura Y."/>
            <person name="Valeeva L.R."/>
            <person name="Shakirov E.V."/>
            <person name="Shippen D.E."/>
            <person name="Wei W.L."/>
            <person name="Yagura M."/>
            <person name="Yamaoka S."/>
            <person name="Yamato K.T."/>
            <person name="Liu C."/>
            <person name="Berger F."/>
        </authorList>
    </citation>
    <scope>NUCLEOTIDE SEQUENCE [LARGE SCALE GENOMIC DNA]</scope>
    <source>
        <strain evidence="10">Tak-1</strain>
    </source>
</reference>
<dbReference type="Proteomes" id="UP001162541">
    <property type="component" value="Chromosome 4"/>
</dbReference>
<reference evidence="8 9" key="1">
    <citation type="submission" date="2016-03" db="EMBL/GenBank/DDBJ databases">
        <title>Mechanisms controlling the formation of the plant cell surface in tip-growing cells are functionally conserved among land plants.</title>
        <authorList>
            <person name="Honkanen S."/>
            <person name="Jones V.A."/>
            <person name="Morieri G."/>
            <person name="Champion C."/>
            <person name="Hetherington A.J."/>
            <person name="Kelly S."/>
            <person name="Saint-Marcoux D."/>
            <person name="Proust H."/>
            <person name="Prescott H."/>
            <person name="Dolan L."/>
        </authorList>
    </citation>
    <scope>NUCLEOTIDE SEQUENCE [LARGE SCALE GENOMIC DNA]</scope>
    <source>
        <strain evidence="9">cv. Tak-1 and cv. Tak-2</strain>
        <tissue evidence="8">Whole gametophyte</tissue>
    </source>
</reference>
<gene>
    <name evidence="8" type="ORF">AXG93_1862s1200</name>
    <name evidence="7" type="ORF">Mp_4g21900</name>
</gene>
<evidence type="ECO:0000256" key="4">
    <source>
        <dbReference type="RuleBase" id="RU004208"/>
    </source>
</evidence>